<proteinExistence type="predicted"/>
<feature type="region of interest" description="Disordered" evidence="7">
    <location>
        <begin position="1"/>
        <end position="23"/>
    </location>
</feature>
<comment type="caution">
    <text evidence="9">The sequence shown here is derived from an EMBL/GenBank/DDBJ whole genome shotgun (WGS) entry which is preliminary data.</text>
</comment>
<dbReference type="GO" id="GO:0005634">
    <property type="term" value="C:nucleus"/>
    <property type="evidence" value="ECO:0007669"/>
    <property type="project" value="TreeGrafter"/>
</dbReference>
<keyword evidence="10" id="KW-1185">Reference proteome</keyword>
<sequence length="1422" mass="161973">MLTAMQEENTMDLQKDERPLSPVLNNSSLYRKRMFERKRSSKTRVQLSKRFCEDKTNSSESNTEFEFKKPLSVPTEKFKLNSAGFCTGSGKKIVIRPEVLKERNKVFKHILQSNLNENNPTVYKKDFSGHQPVCSTVFKLTKTDCIQTGSSNTQMFLDAEAAVCALNMSKQQKVEDKVDSKDKNNFFGFRIEDCQFSDILLERFKKCLIKYCEIDECIDFSSKTNEMQHNNSIDEFPMLDNTLFKVFASEELSLIELVSNQNDQELLVELPVQSSVSADKKVSENEDKSKESNNVTKSESTLPVCRIGNKISTSCDQNIKISDGAWNKTKHLFDDKFNSILPNFQRNTENANNILDELILPKINVNLPRINECISSTGFSTAGGKHIKISDTAWIKTKHLFDDEAFIITTNEVLEVPEKKIVESNSNSHLICVKPLENIEKNVNIAENLSDGNSGQPGPKINPDLSTDFINDVQKVPGTSKGFSTASGKTINVTKKALTKANNFFVEEFQYALKKCKQLFFSQNKATHSNKECSTAPGLKTKVFEEPLGTSILTNFGKNEDNFDLDMKDENINNSLLKGTPEKHLQKTVRTKKRLGISACKQIQIGNKSLDRAKMFFKELDDKDGLPPTTPVRSNIYSSTPLKQTYSLTKQVFKPSLADLNITPVKCLRKESTSECSPILMQMRTEGDTTTWIRNMQNEYDILQKRLHLIAERQNMLQEQQKYLNSQNSSRRRQVLGVLSEKKKSSARVTVRQLLDKRKPGDSLDDATVKKSFNWNITPRNAVNLHFNCSWNNECPAAFYTKDGAVVIPTLDNLVGLSEIKAAFEAMLGVDPSLIPCGWIENHFKWIVWKLASYERNFSDVFAETLTVENIIQQLKYRYDREIDKVERSALRRVLEKDDIPQKRMVLCVSDIVKIGNLLEVELTDGWYSVWTTIDDLLVQQINLSKIVVGTKLIIQGAEILNCEGCHPLEVPGDVRLKINFNCTRRAAWDAKLGYQKIVKPFSLSLDSIHCEGGIVGCVKIYIARVYPLRYMEKFIKGKAVWRNIKAEEKRIREWENQQTKELEAIHQKVRDEYEKELKNKQNIKVSYNDLSEIDSPETLYGMLEASSDSDSFKEKLTSTQLQSIMDYHQIISDQRSSEISSRISKGVRKLQNSQRDVYPVLKLLVMDRQKVNEQTYVLHIWKPTEEHLHLLKEGSNFLIYNILLKSNGEFSSTYKTYFKSEPITQDVTKYRRGVVTILELQQPMSKLVIKEFDTIGTIVQINKSEFNQEVWVTDCIGNLLLVKVFEGSNTCCLFDNISRGQNLAFINIIYCEPRAGFAQGIANQFSVVTNFPQQKFLQEALSQLPTDKSLLDDCDTKIKKLKLVKAQGMGSSISTSRLSTLMDSGSVIDDNLEDTTMIPSYLTSTDIALSLIDTDQYFENV</sequence>
<dbReference type="PANTHER" id="PTHR11289:SF0">
    <property type="entry name" value="BREAST CANCER TYPE 2 SUSCEPTIBILITY PROTEIN"/>
    <property type="match status" value="1"/>
</dbReference>
<evidence type="ECO:0000256" key="7">
    <source>
        <dbReference type="SAM" id="MobiDB-lite"/>
    </source>
</evidence>
<reference evidence="10" key="1">
    <citation type="submission" date="2023-01" db="EMBL/GenBank/DDBJ databases">
        <title>Key to firefly adult light organ development and bioluminescence: homeobox transcription factors regulate luciferase expression and transportation to peroxisome.</title>
        <authorList>
            <person name="Fu X."/>
        </authorList>
    </citation>
    <scope>NUCLEOTIDE SEQUENCE [LARGE SCALE GENOMIC DNA]</scope>
</reference>
<evidence type="ECO:0000256" key="5">
    <source>
        <dbReference type="ARBA" id="ARBA00023204"/>
    </source>
</evidence>
<dbReference type="Gene3D" id="6.10.70.10">
    <property type="match status" value="1"/>
</dbReference>
<feature type="compositionally biased region" description="Polar residues" evidence="7">
    <location>
        <begin position="1"/>
        <end position="12"/>
    </location>
</feature>
<keyword evidence="3" id="KW-0238">DNA-binding</keyword>
<dbReference type="GO" id="GO:0000724">
    <property type="term" value="P:double-strand break repair via homologous recombination"/>
    <property type="evidence" value="ECO:0007669"/>
    <property type="project" value="InterPro"/>
</dbReference>
<protein>
    <recommendedName>
        <fullName evidence="8">Tower domain-containing protein</fullName>
    </recommendedName>
</protein>
<dbReference type="InterPro" id="IPR012340">
    <property type="entry name" value="NA-bd_OB-fold"/>
</dbReference>
<dbReference type="Gene3D" id="2.40.50.140">
    <property type="entry name" value="Nucleic acid-binding proteins"/>
    <property type="match status" value="3"/>
</dbReference>
<keyword evidence="2" id="KW-0227">DNA damage</keyword>
<dbReference type="Pfam" id="PF09103">
    <property type="entry name" value="BRCA-2_OB1"/>
    <property type="match status" value="1"/>
</dbReference>
<name>A0AAN7P8L7_9COLE</name>
<keyword evidence="5" id="KW-0234">DNA repair</keyword>
<dbReference type="InterPro" id="IPR015525">
    <property type="entry name" value="BRCA2"/>
</dbReference>
<dbReference type="InterPro" id="IPR002093">
    <property type="entry name" value="BRCA2_repeat"/>
</dbReference>
<evidence type="ECO:0000256" key="1">
    <source>
        <dbReference type="ARBA" id="ARBA00022737"/>
    </source>
</evidence>
<evidence type="ECO:0000313" key="10">
    <source>
        <dbReference type="Proteomes" id="UP001353858"/>
    </source>
</evidence>
<dbReference type="PROSITE" id="PS50138">
    <property type="entry name" value="BRCA2_REPEAT"/>
    <property type="match status" value="3"/>
</dbReference>
<dbReference type="Pfam" id="PF09104">
    <property type="entry name" value="BRCA-2_OB3"/>
    <property type="match status" value="1"/>
</dbReference>
<dbReference type="SUPFAM" id="SSF81878">
    <property type="entry name" value="BRCA2 tower domain"/>
    <property type="match status" value="1"/>
</dbReference>
<evidence type="ECO:0000256" key="3">
    <source>
        <dbReference type="ARBA" id="ARBA00023125"/>
    </source>
</evidence>
<feature type="domain" description="Tower" evidence="8">
    <location>
        <begin position="1032"/>
        <end position="1073"/>
    </location>
</feature>
<keyword evidence="4" id="KW-0233">DNA recombination</keyword>
<evidence type="ECO:0000313" key="9">
    <source>
        <dbReference type="EMBL" id="KAK4877391.1"/>
    </source>
</evidence>
<dbReference type="InterPro" id="IPR015205">
    <property type="entry name" value="Tower_dom"/>
</dbReference>
<organism evidence="9 10">
    <name type="scientific">Aquatica leii</name>
    <dbReference type="NCBI Taxonomy" id="1421715"/>
    <lineage>
        <taxon>Eukaryota</taxon>
        <taxon>Metazoa</taxon>
        <taxon>Ecdysozoa</taxon>
        <taxon>Arthropoda</taxon>
        <taxon>Hexapoda</taxon>
        <taxon>Insecta</taxon>
        <taxon>Pterygota</taxon>
        <taxon>Neoptera</taxon>
        <taxon>Endopterygota</taxon>
        <taxon>Coleoptera</taxon>
        <taxon>Polyphaga</taxon>
        <taxon>Elateriformia</taxon>
        <taxon>Elateroidea</taxon>
        <taxon>Lampyridae</taxon>
        <taxon>Luciolinae</taxon>
        <taxon>Aquatica</taxon>
    </lineage>
</organism>
<dbReference type="GO" id="GO:0006355">
    <property type="term" value="P:regulation of DNA-templated transcription"/>
    <property type="evidence" value="ECO:0007669"/>
    <property type="project" value="TreeGrafter"/>
</dbReference>
<dbReference type="Pfam" id="PF00634">
    <property type="entry name" value="BRCA2"/>
    <property type="match status" value="1"/>
</dbReference>
<dbReference type="Pfam" id="PF21318">
    <property type="entry name" value="BRCA2DBD_OB2"/>
    <property type="match status" value="1"/>
</dbReference>
<evidence type="ECO:0000256" key="4">
    <source>
        <dbReference type="ARBA" id="ARBA00023172"/>
    </source>
</evidence>
<dbReference type="CDD" id="cd04493">
    <property type="entry name" value="BRCA2DBD_OB1"/>
    <property type="match status" value="1"/>
</dbReference>
<evidence type="ECO:0000256" key="2">
    <source>
        <dbReference type="ARBA" id="ARBA00022763"/>
    </source>
</evidence>
<dbReference type="Proteomes" id="UP001353858">
    <property type="component" value="Unassembled WGS sequence"/>
</dbReference>
<dbReference type="SMART" id="SM01341">
    <property type="entry name" value="Tower"/>
    <property type="match status" value="1"/>
</dbReference>
<keyword evidence="6" id="KW-0175">Coiled coil</keyword>
<dbReference type="SUPFAM" id="SSF81872">
    <property type="entry name" value="BRCA2 helical domain"/>
    <property type="match status" value="1"/>
</dbReference>
<dbReference type="Pfam" id="PF09169">
    <property type="entry name" value="BRCA-2_helical"/>
    <property type="match status" value="1"/>
</dbReference>
<dbReference type="SUPFAM" id="SSF50249">
    <property type="entry name" value="Nucleic acid-binding proteins"/>
    <property type="match status" value="3"/>
</dbReference>
<keyword evidence="1" id="KW-0677">Repeat</keyword>
<evidence type="ECO:0000256" key="6">
    <source>
        <dbReference type="SAM" id="Coils"/>
    </source>
</evidence>
<dbReference type="PANTHER" id="PTHR11289">
    <property type="entry name" value="BREAST CANCER TYPE 2 SUSCEPTIBILITY PROTEIN BRCA2"/>
    <property type="match status" value="1"/>
</dbReference>
<dbReference type="InterPro" id="IPR015187">
    <property type="entry name" value="BRCA2_OB_1"/>
</dbReference>
<dbReference type="InterPro" id="IPR036315">
    <property type="entry name" value="BRCA2_hlx_sf"/>
</dbReference>
<feature type="coiled-coil region" evidence="6">
    <location>
        <begin position="1045"/>
        <end position="1091"/>
    </location>
</feature>
<dbReference type="InterPro" id="IPR015188">
    <property type="entry name" value="BRCA2_OB_3"/>
</dbReference>
<evidence type="ECO:0000259" key="8">
    <source>
        <dbReference type="SMART" id="SM01341"/>
    </source>
</evidence>
<dbReference type="EMBL" id="JARPUR010000004">
    <property type="protein sequence ID" value="KAK4877391.1"/>
    <property type="molecule type" value="Genomic_DNA"/>
</dbReference>
<accession>A0AAN7P8L7</accession>
<dbReference type="InterPro" id="IPR015252">
    <property type="entry name" value="BRCA2_hlx"/>
</dbReference>
<dbReference type="GO" id="GO:0003677">
    <property type="term" value="F:DNA binding"/>
    <property type="evidence" value="ECO:0007669"/>
    <property type="project" value="UniProtKB-KW"/>
</dbReference>
<gene>
    <name evidence="9" type="ORF">RN001_009897</name>
</gene>